<name>A0A0E9WLL6_ANGAN</name>
<reference evidence="1" key="1">
    <citation type="submission" date="2014-11" db="EMBL/GenBank/DDBJ databases">
        <authorList>
            <person name="Amaro Gonzalez C."/>
        </authorList>
    </citation>
    <scope>NUCLEOTIDE SEQUENCE</scope>
</reference>
<evidence type="ECO:0000313" key="1">
    <source>
        <dbReference type="EMBL" id="JAH90358.1"/>
    </source>
</evidence>
<organism evidence="1">
    <name type="scientific">Anguilla anguilla</name>
    <name type="common">European freshwater eel</name>
    <name type="synonym">Muraena anguilla</name>
    <dbReference type="NCBI Taxonomy" id="7936"/>
    <lineage>
        <taxon>Eukaryota</taxon>
        <taxon>Metazoa</taxon>
        <taxon>Chordata</taxon>
        <taxon>Craniata</taxon>
        <taxon>Vertebrata</taxon>
        <taxon>Euteleostomi</taxon>
        <taxon>Actinopterygii</taxon>
        <taxon>Neopterygii</taxon>
        <taxon>Teleostei</taxon>
        <taxon>Anguilliformes</taxon>
        <taxon>Anguillidae</taxon>
        <taxon>Anguilla</taxon>
    </lineage>
</organism>
<dbReference type="EMBL" id="GBXM01018219">
    <property type="protein sequence ID" value="JAH90358.1"/>
    <property type="molecule type" value="Transcribed_RNA"/>
</dbReference>
<proteinExistence type="predicted"/>
<accession>A0A0E9WLL6</accession>
<protein>
    <submittedName>
        <fullName evidence="1">Uncharacterized protein</fullName>
    </submittedName>
</protein>
<reference evidence="1" key="2">
    <citation type="journal article" date="2015" name="Fish Shellfish Immunol.">
        <title>Early steps in the European eel (Anguilla anguilla)-Vibrio vulnificus interaction in the gills: Role of the RtxA13 toxin.</title>
        <authorList>
            <person name="Callol A."/>
            <person name="Pajuelo D."/>
            <person name="Ebbesson L."/>
            <person name="Teles M."/>
            <person name="MacKenzie S."/>
            <person name="Amaro C."/>
        </authorList>
    </citation>
    <scope>NUCLEOTIDE SEQUENCE</scope>
</reference>
<sequence length="105" mass="11559">MHKAFSPSVKNKKYLNSSLSSNKKNSHSFNIKHCQYLQTVSNTTLGSFKLRPSTPALILLGGLTAEVHRSRLHGLKGQSYASTGSLLNLIVAKHILQACVSRLHF</sequence>
<dbReference type="AlphaFoldDB" id="A0A0E9WLL6"/>